<dbReference type="AlphaFoldDB" id="B7Q2J1"/>
<dbReference type="HOGENOM" id="CLU_2760647_0_0_1"/>
<dbReference type="EMBL" id="DS844506">
    <property type="protein sequence ID" value="EEC13063.1"/>
    <property type="molecule type" value="Genomic_DNA"/>
</dbReference>
<reference evidence="2" key="2">
    <citation type="submission" date="2020-05" db="UniProtKB">
        <authorList>
            <consortium name="EnsemblMetazoa"/>
        </authorList>
    </citation>
    <scope>IDENTIFICATION</scope>
    <source>
        <strain evidence="2">wikel</strain>
    </source>
</reference>
<dbReference type="VEuPathDB" id="VectorBase:ISCW008792"/>
<evidence type="ECO:0000313" key="1">
    <source>
        <dbReference type="EMBL" id="EEC13063.1"/>
    </source>
</evidence>
<keyword evidence="3" id="KW-1185">Reference proteome</keyword>
<reference evidence="1 3" key="1">
    <citation type="submission" date="2008-03" db="EMBL/GenBank/DDBJ databases">
        <title>Annotation of Ixodes scapularis.</title>
        <authorList>
            <consortium name="Ixodes scapularis Genome Project Consortium"/>
            <person name="Caler E."/>
            <person name="Hannick L.I."/>
            <person name="Bidwell S."/>
            <person name="Joardar V."/>
            <person name="Thiagarajan M."/>
            <person name="Amedeo P."/>
            <person name="Galinsky K.J."/>
            <person name="Schobel S."/>
            <person name="Inman J."/>
            <person name="Hostetler J."/>
            <person name="Miller J."/>
            <person name="Hammond M."/>
            <person name="Megy K."/>
            <person name="Lawson D."/>
            <person name="Kodira C."/>
            <person name="Sutton G."/>
            <person name="Meyer J."/>
            <person name="Hill C.A."/>
            <person name="Birren B."/>
            <person name="Nene V."/>
            <person name="Collins F."/>
            <person name="Alarcon-Chaidez F."/>
            <person name="Wikel S."/>
            <person name="Strausberg R."/>
        </authorList>
    </citation>
    <scope>NUCLEOTIDE SEQUENCE [LARGE SCALE GENOMIC DNA]</scope>
    <source>
        <strain evidence="3">Wikel</strain>
        <strain evidence="1">Wikel colony</strain>
    </source>
</reference>
<dbReference type="Proteomes" id="UP000001555">
    <property type="component" value="Unassembled WGS sequence"/>
</dbReference>
<sequence>MQFAFDLHLYSKLQDYDMGPGAHLGPAHLAFRIAHTQKVVWKGQQITSWKLPRRAVERRDLDRHKHQQKA</sequence>
<accession>B7Q2J1</accession>
<protein>
    <submittedName>
        <fullName evidence="1 2">Uncharacterized protein</fullName>
    </submittedName>
</protein>
<evidence type="ECO:0000313" key="2">
    <source>
        <dbReference type="EnsemblMetazoa" id="ISCW008792-PA"/>
    </source>
</evidence>
<dbReference type="InParanoid" id="B7Q2J1"/>
<proteinExistence type="predicted"/>
<evidence type="ECO:0000313" key="3">
    <source>
        <dbReference type="Proteomes" id="UP000001555"/>
    </source>
</evidence>
<dbReference type="VEuPathDB" id="VectorBase:ISCI008792"/>
<organism>
    <name type="scientific">Ixodes scapularis</name>
    <name type="common">Black-legged tick</name>
    <name type="synonym">Deer tick</name>
    <dbReference type="NCBI Taxonomy" id="6945"/>
    <lineage>
        <taxon>Eukaryota</taxon>
        <taxon>Metazoa</taxon>
        <taxon>Ecdysozoa</taxon>
        <taxon>Arthropoda</taxon>
        <taxon>Chelicerata</taxon>
        <taxon>Arachnida</taxon>
        <taxon>Acari</taxon>
        <taxon>Parasitiformes</taxon>
        <taxon>Ixodida</taxon>
        <taxon>Ixodoidea</taxon>
        <taxon>Ixodidae</taxon>
        <taxon>Ixodinae</taxon>
        <taxon>Ixodes</taxon>
    </lineage>
</organism>
<dbReference type="PaxDb" id="6945-B7Q2J1"/>
<gene>
    <name evidence="1" type="ORF">IscW_ISCW008792</name>
</gene>
<name>B7Q2J1_IXOSC</name>
<dbReference type="EMBL" id="ABJB010167725">
    <property type="status" value="NOT_ANNOTATED_CDS"/>
    <property type="molecule type" value="Genomic_DNA"/>
</dbReference>
<dbReference type="EnsemblMetazoa" id="ISCW008792-RA">
    <property type="protein sequence ID" value="ISCW008792-PA"/>
    <property type="gene ID" value="ISCW008792"/>
</dbReference>